<dbReference type="PANTHER" id="PTHR42760">
    <property type="entry name" value="SHORT-CHAIN DEHYDROGENASES/REDUCTASES FAMILY MEMBER"/>
    <property type="match status" value="1"/>
</dbReference>
<dbReference type="InterPro" id="IPR036291">
    <property type="entry name" value="NAD(P)-bd_dom_sf"/>
</dbReference>
<dbReference type="PRINTS" id="PR00080">
    <property type="entry name" value="SDRFAMILY"/>
</dbReference>
<dbReference type="EMBL" id="LT670818">
    <property type="protein sequence ID" value="SHG90997.1"/>
    <property type="molecule type" value="Genomic_DNA"/>
</dbReference>
<dbReference type="Proteomes" id="UP000190675">
    <property type="component" value="Chromosome I"/>
</dbReference>
<protein>
    <submittedName>
        <fullName evidence="2">NAD(P)-dependent dehydrogenase, short-chain alcohol dehydrogenase family</fullName>
    </submittedName>
</protein>
<dbReference type="InterPro" id="IPR002347">
    <property type="entry name" value="SDR_fam"/>
</dbReference>
<dbReference type="Gene3D" id="3.40.50.720">
    <property type="entry name" value="NAD(P)-binding Rossmann-like Domain"/>
    <property type="match status" value="1"/>
</dbReference>
<dbReference type="GO" id="GO:0016616">
    <property type="term" value="F:oxidoreductase activity, acting on the CH-OH group of donors, NAD or NADP as acceptor"/>
    <property type="evidence" value="ECO:0007669"/>
    <property type="project" value="TreeGrafter"/>
</dbReference>
<dbReference type="SUPFAM" id="SSF51735">
    <property type="entry name" value="NAD(P)-binding Rossmann-fold domains"/>
    <property type="match status" value="1"/>
</dbReference>
<reference evidence="2 3" key="1">
    <citation type="submission" date="2016-11" db="EMBL/GenBank/DDBJ databases">
        <authorList>
            <person name="Jaros S."/>
            <person name="Januszkiewicz K."/>
            <person name="Wedrychowicz H."/>
        </authorList>
    </citation>
    <scope>NUCLEOTIDE SEQUENCE [LARGE SCALE GENOMIC DNA]</scope>
    <source>
        <strain evidence="2 3">GAS242</strain>
    </source>
</reference>
<proteinExistence type="inferred from homology"/>
<dbReference type="PROSITE" id="PS00061">
    <property type="entry name" value="ADH_SHORT"/>
    <property type="match status" value="1"/>
</dbReference>
<dbReference type="FunFam" id="3.40.50.720:FF:000084">
    <property type="entry name" value="Short-chain dehydrogenase reductase"/>
    <property type="match status" value="1"/>
</dbReference>
<comment type="similarity">
    <text evidence="1">Belongs to the short-chain dehydrogenases/reductases (SDR) family.</text>
</comment>
<evidence type="ECO:0000256" key="1">
    <source>
        <dbReference type="ARBA" id="ARBA00006484"/>
    </source>
</evidence>
<accession>A0A1M5NNC6</accession>
<dbReference type="RefSeq" id="WP_079568042.1">
    <property type="nucleotide sequence ID" value="NZ_LT670818.1"/>
</dbReference>
<gene>
    <name evidence="2" type="ORF">SAMN05444169_4757</name>
</gene>
<dbReference type="InterPro" id="IPR020904">
    <property type="entry name" value="Sc_DH/Rdtase_CS"/>
</dbReference>
<dbReference type="AlphaFoldDB" id="A0A1M5NNC6"/>
<name>A0A1M5NNC6_9BRAD</name>
<dbReference type="Pfam" id="PF13561">
    <property type="entry name" value="adh_short_C2"/>
    <property type="match status" value="1"/>
</dbReference>
<organism evidence="2 3">
    <name type="scientific">Bradyrhizobium erythrophlei</name>
    <dbReference type="NCBI Taxonomy" id="1437360"/>
    <lineage>
        <taxon>Bacteria</taxon>
        <taxon>Pseudomonadati</taxon>
        <taxon>Pseudomonadota</taxon>
        <taxon>Alphaproteobacteria</taxon>
        <taxon>Hyphomicrobiales</taxon>
        <taxon>Nitrobacteraceae</taxon>
        <taxon>Bradyrhizobium</taxon>
    </lineage>
</organism>
<dbReference type="PRINTS" id="PR00081">
    <property type="entry name" value="GDHRDH"/>
</dbReference>
<dbReference type="OrthoDB" id="9790146at2"/>
<evidence type="ECO:0000313" key="2">
    <source>
        <dbReference type="EMBL" id="SHG90997.1"/>
    </source>
</evidence>
<evidence type="ECO:0000313" key="3">
    <source>
        <dbReference type="Proteomes" id="UP000190675"/>
    </source>
</evidence>
<sequence>MTDISLTAPTTPSFRLDGKKALVTGASRGIGFAAAAALAQAGAQVTLAARSDSDLKAACSAISNRGGSCAYVVLDVADSSAVTKEVGRLGPLDVLINSAGMNRPKNLLDVPDQDIDEVFALNIKAPFYLAREVAKGMVEANIRGSIINVSSAMGLVGSPRRTVYSASKHALEGMTKAFAWDVGKWGIRVNTIVPCFVETAFTAGFFKEPGFKDWVTSRIAFGRVAVPEDYMGAAVFLASDASTMMTGAALVVDGGWTAV</sequence>